<accession>A0ABY9D616</accession>
<proteinExistence type="predicted"/>
<dbReference type="Proteomes" id="UP001227230">
    <property type="component" value="Chromosome 14"/>
</dbReference>
<dbReference type="Gene3D" id="1.20.58.760">
    <property type="entry name" value="Peptidase M41"/>
    <property type="match status" value="1"/>
</dbReference>
<gene>
    <name evidence="1" type="ORF">VitviT2T_021121</name>
</gene>
<organism evidence="1 2">
    <name type="scientific">Vitis vinifera</name>
    <name type="common">Grape</name>
    <dbReference type="NCBI Taxonomy" id="29760"/>
    <lineage>
        <taxon>Eukaryota</taxon>
        <taxon>Viridiplantae</taxon>
        <taxon>Streptophyta</taxon>
        <taxon>Embryophyta</taxon>
        <taxon>Tracheophyta</taxon>
        <taxon>Spermatophyta</taxon>
        <taxon>Magnoliopsida</taxon>
        <taxon>eudicotyledons</taxon>
        <taxon>Gunneridae</taxon>
        <taxon>Pentapetalae</taxon>
        <taxon>rosids</taxon>
        <taxon>Vitales</taxon>
        <taxon>Vitaceae</taxon>
        <taxon>Viteae</taxon>
        <taxon>Vitis</taxon>
    </lineage>
</organism>
<dbReference type="EMBL" id="CP126661">
    <property type="protein sequence ID" value="WKA02978.1"/>
    <property type="molecule type" value="Genomic_DNA"/>
</dbReference>
<keyword evidence="2" id="KW-1185">Reference proteome</keyword>
<evidence type="ECO:0000313" key="1">
    <source>
        <dbReference type="EMBL" id="WKA02978.1"/>
    </source>
</evidence>
<dbReference type="InterPro" id="IPR037219">
    <property type="entry name" value="Peptidase_M41-like"/>
</dbReference>
<dbReference type="PANTHER" id="PTHR33471:SF4">
    <property type="entry name" value="T22H22.11 PROTEIN"/>
    <property type="match status" value="1"/>
</dbReference>
<name>A0ABY9D616_VITVI</name>
<reference evidence="1 2" key="1">
    <citation type="journal article" date="2023" name="Hortic Res">
        <title>The complete reference genome for grapevine (Vitis vinifera L.) genetics and breeding.</title>
        <authorList>
            <person name="Shi X."/>
            <person name="Cao S."/>
            <person name="Wang X."/>
            <person name="Huang S."/>
            <person name="Wang Y."/>
            <person name="Liu Z."/>
            <person name="Liu W."/>
            <person name="Leng X."/>
            <person name="Peng Y."/>
            <person name="Wang N."/>
            <person name="Wang Y."/>
            <person name="Ma Z."/>
            <person name="Xu X."/>
            <person name="Zhang F."/>
            <person name="Xue H."/>
            <person name="Zhong H."/>
            <person name="Wang Y."/>
            <person name="Zhang K."/>
            <person name="Velt A."/>
            <person name="Avia K."/>
            <person name="Holtgrawe D."/>
            <person name="Grimplet J."/>
            <person name="Matus J.T."/>
            <person name="Ware D."/>
            <person name="Wu X."/>
            <person name="Wang H."/>
            <person name="Liu C."/>
            <person name="Fang Y."/>
            <person name="Rustenholz C."/>
            <person name="Cheng Z."/>
            <person name="Xiao H."/>
            <person name="Zhou Y."/>
        </authorList>
    </citation>
    <scope>NUCLEOTIDE SEQUENCE [LARGE SCALE GENOMIC DNA]</scope>
    <source>
        <strain evidence="2">cv. Pinot noir / PN40024</strain>
        <tissue evidence="1">Leaf</tissue>
    </source>
</reference>
<dbReference type="PANTHER" id="PTHR33471">
    <property type="entry name" value="ATP-DEPENDENT ZINC METALLOPROTEASE-RELATED"/>
    <property type="match status" value="1"/>
</dbReference>
<sequence>MNFAVHQGGLCSSHLRRIFPVTGAIASAEHKDAGNAARRRRSLKMVDRELSKGNYKTAVSLVKQLNGKPGGLRGFGAAKQVSHRLDDLKLHESLQSLVDSILDLMEKCRQFAMLDEVSVKALEKSMPDEGNESHCDEDHFLYTQHEAGHFLVGYLLGVLPRGYEIPSKEALRQDRFAAGRVEFVGFEFLRQVRTTEIVEKKFSKGKSKKGKISSKTLNRFSCVIVAGLIAEYLVFGCSEGLHSDVEQLDEVLKWLGFSEGEAYSQMKWAVLNTVLILSRHHEARLRLAKAMALGKSVGYCIDTIENVINEVI</sequence>
<dbReference type="SUPFAM" id="SSF140990">
    <property type="entry name" value="FtsH protease domain-like"/>
    <property type="match status" value="1"/>
</dbReference>
<evidence type="ECO:0000313" key="2">
    <source>
        <dbReference type="Proteomes" id="UP001227230"/>
    </source>
</evidence>
<protein>
    <submittedName>
        <fullName evidence="1">Uncharacterized protein</fullName>
    </submittedName>
</protein>